<dbReference type="KEGG" id="cqu:CpipJ_CPIJ017750"/>
<dbReference type="OMA" id="QTSTWEM"/>
<keyword evidence="5" id="KW-1185">Reference proteome</keyword>
<evidence type="ECO:0000313" key="3">
    <source>
        <dbReference type="EMBL" id="EDS25953.1"/>
    </source>
</evidence>
<reference evidence="4" key="2">
    <citation type="submission" date="2021-02" db="UniProtKB">
        <authorList>
            <consortium name="EnsemblMetazoa"/>
        </authorList>
    </citation>
    <scope>IDENTIFICATION</scope>
    <source>
        <strain evidence="4">JHB</strain>
    </source>
</reference>
<feature type="region of interest" description="Disordered" evidence="1">
    <location>
        <begin position="15"/>
        <end position="42"/>
    </location>
</feature>
<evidence type="ECO:0000313" key="4">
    <source>
        <dbReference type="EnsemblMetazoa" id="CPIJ017750-PA"/>
    </source>
</evidence>
<dbReference type="InParanoid" id="B0XEF6"/>
<dbReference type="Proteomes" id="UP000002320">
    <property type="component" value="Unassembled WGS sequence"/>
</dbReference>
<accession>B0XEF6</accession>
<reference evidence="3" key="1">
    <citation type="submission" date="2007-03" db="EMBL/GenBank/DDBJ databases">
        <title>Annotation of Culex pipiens quinquefasciatus.</title>
        <authorList>
            <consortium name="The Broad Institute Genome Sequencing Platform"/>
            <person name="Atkinson P.W."/>
            <person name="Hemingway J."/>
            <person name="Christensen B.M."/>
            <person name="Higgs S."/>
            <person name="Kodira C."/>
            <person name="Hannick L."/>
            <person name="Megy K."/>
            <person name="O'Leary S."/>
            <person name="Pearson M."/>
            <person name="Haas B.J."/>
            <person name="Mauceli E."/>
            <person name="Wortman J.R."/>
            <person name="Lee N.H."/>
            <person name="Guigo R."/>
            <person name="Stanke M."/>
            <person name="Alvarado L."/>
            <person name="Amedeo P."/>
            <person name="Antoine C.H."/>
            <person name="Arensburger P."/>
            <person name="Bidwell S.L."/>
            <person name="Crawford M."/>
            <person name="Camaro F."/>
            <person name="Devon K."/>
            <person name="Engels R."/>
            <person name="Hammond M."/>
            <person name="Howarth C."/>
            <person name="Koehrsen M."/>
            <person name="Lawson D."/>
            <person name="Montgomery P."/>
            <person name="Nene V."/>
            <person name="Nusbaum C."/>
            <person name="Puiu D."/>
            <person name="Romero-Severson J."/>
            <person name="Severson D.W."/>
            <person name="Shumway M."/>
            <person name="Sisk P."/>
            <person name="Stolte C."/>
            <person name="Zeng Q."/>
            <person name="Eisenstadt E."/>
            <person name="Fraser-Liggett C."/>
            <person name="Strausberg R."/>
            <person name="Galagan J."/>
            <person name="Birren B."/>
            <person name="Collins F.H."/>
        </authorList>
    </citation>
    <scope>NUCLEOTIDE SEQUENCE [LARGE SCALE GENOMIC DNA]</scope>
    <source>
        <strain evidence="3">JHB</strain>
    </source>
</reference>
<dbReference type="HOGENOM" id="CLU_1628663_0_0_1"/>
<name>B0XEF6_CULQU</name>
<evidence type="ECO:0000256" key="1">
    <source>
        <dbReference type="SAM" id="MobiDB-lite"/>
    </source>
</evidence>
<dbReference type="EnsemblMetazoa" id="CPIJ017750-RA">
    <property type="protein sequence ID" value="CPIJ017750-PA"/>
    <property type="gene ID" value="CPIJ017750"/>
</dbReference>
<evidence type="ECO:0000259" key="2">
    <source>
        <dbReference type="Pfam" id="PF05699"/>
    </source>
</evidence>
<feature type="domain" description="HAT C-terminal dimerisation" evidence="2">
    <location>
        <begin position="76"/>
        <end position="148"/>
    </location>
</feature>
<dbReference type="EMBL" id="DS232825">
    <property type="protein sequence ID" value="EDS25953.1"/>
    <property type="molecule type" value="Genomic_DNA"/>
</dbReference>
<sequence>MLESDQKDEAIRFLTELSERQAEPTSLDKPGGKSSKKPGSFSVNDYLSATIGTEKPIPKNEQPLEMQLRAVQFSERVDADSDFDLIEYWKEKSSAFPAVWPLARVVLAIAATQCSIERDFNLFNGILVKARSHLAGQTVKRILIIRTNPELIAKAVKALYPDE</sequence>
<dbReference type="AlphaFoldDB" id="B0XEF6"/>
<protein>
    <submittedName>
        <fullName evidence="3">Predicted protein</fullName>
    </submittedName>
</protein>
<dbReference type="SUPFAM" id="SSF53098">
    <property type="entry name" value="Ribonuclease H-like"/>
    <property type="match status" value="1"/>
</dbReference>
<dbReference type="Pfam" id="PF05699">
    <property type="entry name" value="Dimer_Tnp_hAT"/>
    <property type="match status" value="1"/>
</dbReference>
<evidence type="ECO:0000313" key="5">
    <source>
        <dbReference type="Proteomes" id="UP000002320"/>
    </source>
</evidence>
<organism>
    <name type="scientific">Culex quinquefasciatus</name>
    <name type="common">Southern house mosquito</name>
    <name type="synonym">Culex pungens</name>
    <dbReference type="NCBI Taxonomy" id="7176"/>
    <lineage>
        <taxon>Eukaryota</taxon>
        <taxon>Metazoa</taxon>
        <taxon>Ecdysozoa</taxon>
        <taxon>Arthropoda</taxon>
        <taxon>Hexapoda</taxon>
        <taxon>Insecta</taxon>
        <taxon>Pterygota</taxon>
        <taxon>Neoptera</taxon>
        <taxon>Endopterygota</taxon>
        <taxon>Diptera</taxon>
        <taxon>Nematocera</taxon>
        <taxon>Culicoidea</taxon>
        <taxon>Culicidae</taxon>
        <taxon>Culicinae</taxon>
        <taxon>Culicini</taxon>
        <taxon>Culex</taxon>
        <taxon>Culex</taxon>
    </lineage>
</organism>
<dbReference type="InterPro" id="IPR008906">
    <property type="entry name" value="HATC_C_dom"/>
</dbReference>
<gene>
    <name evidence="4" type="primary">6051610</name>
    <name evidence="3" type="ORF">CpipJ_CPIJ017750</name>
</gene>
<dbReference type="InterPro" id="IPR012337">
    <property type="entry name" value="RNaseH-like_sf"/>
</dbReference>
<dbReference type="VEuPathDB" id="VectorBase:CPIJ017750"/>
<dbReference type="GO" id="GO:0046983">
    <property type="term" value="F:protein dimerization activity"/>
    <property type="evidence" value="ECO:0007669"/>
    <property type="project" value="InterPro"/>
</dbReference>
<proteinExistence type="predicted"/>